<gene>
    <name evidence="1" type="ORF">HJG63_009894</name>
</gene>
<comment type="caution">
    <text evidence="1">The sequence shown here is derived from an EMBL/GenBank/DDBJ whole genome shotgun (WGS) entry which is preliminary data.</text>
</comment>
<name>A0A7J8B9Z0_ROUAE</name>
<proteinExistence type="predicted"/>
<protein>
    <submittedName>
        <fullName evidence="1">Uncharacterized protein</fullName>
    </submittedName>
</protein>
<keyword evidence="2" id="KW-1185">Reference proteome</keyword>
<dbReference type="EMBL" id="JACASE010000018">
    <property type="protein sequence ID" value="KAF6395331.1"/>
    <property type="molecule type" value="Genomic_DNA"/>
</dbReference>
<dbReference type="Proteomes" id="UP000593571">
    <property type="component" value="Unassembled WGS sequence"/>
</dbReference>
<evidence type="ECO:0000313" key="2">
    <source>
        <dbReference type="Proteomes" id="UP000593571"/>
    </source>
</evidence>
<reference evidence="1 2" key="1">
    <citation type="journal article" date="2020" name="Nature">
        <title>Six reference-quality genomes reveal evolution of bat adaptations.</title>
        <authorList>
            <person name="Jebb D."/>
            <person name="Huang Z."/>
            <person name="Pippel M."/>
            <person name="Hughes G.M."/>
            <person name="Lavrichenko K."/>
            <person name="Devanna P."/>
            <person name="Winkler S."/>
            <person name="Jermiin L.S."/>
            <person name="Skirmuntt E.C."/>
            <person name="Katzourakis A."/>
            <person name="Burkitt-Gray L."/>
            <person name="Ray D.A."/>
            <person name="Sullivan K.A.M."/>
            <person name="Roscito J.G."/>
            <person name="Kirilenko B.M."/>
            <person name="Davalos L.M."/>
            <person name="Corthals A.P."/>
            <person name="Power M.L."/>
            <person name="Jones G."/>
            <person name="Ransome R.D."/>
            <person name="Dechmann D.K.N."/>
            <person name="Locatelli A.G."/>
            <person name="Puechmaille S.J."/>
            <person name="Fedrigo O."/>
            <person name="Jarvis E.D."/>
            <person name="Hiller M."/>
            <person name="Vernes S.C."/>
            <person name="Myers E.W."/>
            <person name="Teeling E.C."/>
        </authorList>
    </citation>
    <scope>NUCLEOTIDE SEQUENCE [LARGE SCALE GENOMIC DNA]</scope>
    <source>
        <strain evidence="1">MRouAeg1</strain>
        <tissue evidence="1">Muscle</tissue>
    </source>
</reference>
<organism evidence="1 2">
    <name type="scientific">Rousettus aegyptiacus</name>
    <name type="common">Egyptian fruit bat</name>
    <name type="synonym">Pteropus aegyptiacus</name>
    <dbReference type="NCBI Taxonomy" id="9407"/>
    <lineage>
        <taxon>Eukaryota</taxon>
        <taxon>Metazoa</taxon>
        <taxon>Chordata</taxon>
        <taxon>Craniata</taxon>
        <taxon>Vertebrata</taxon>
        <taxon>Euteleostomi</taxon>
        <taxon>Mammalia</taxon>
        <taxon>Eutheria</taxon>
        <taxon>Laurasiatheria</taxon>
        <taxon>Chiroptera</taxon>
        <taxon>Yinpterochiroptera</taxon>
        <taxon>Pteropodoidea</taxon>
        <taxon>Pteropodidae</taxon>
        <taxon>Rousettinae</taxon>
        <taxon>Rousettus</taxon>
    </lineage>
</organism>
<sequence>MGHGRGREAPSSTWQAIRKRLPTAIVTQRAHPMPQLKRRGFSFPIFRPSSSCMCLVALTGSGHHGGRGRRGLALQPACALGVHLLRVAASPRASPPALPWAPIASNQEAPSVARAAARSSRAWVGCAVEGGHAPGTRGQPVA</sequence>
<accession>A0A7J8B9Z0</accession>
<dbReference type="AlphaFoldDB" id="A0A7J8B9Z0"/>
<evidence type="ECO:0000313" key="1">
    <source>
        <dbReference type="EMBL" id="KAF6395331.1"/>
    </source>
</evidence>